<evidence type="ECO:0000313" key="2">
    <source>
        <dbReference type="EMBL" id="EGP81961.1"/>
    </source>
</evidence>
<gene>
    <name evidence="2" type="ORF">MYCGRDRAFT_98001</name>
</gene>
<dbReference type="Proteomes" id="UP000008062">
    <property type="component" value="Chromosome 20"/>
</dbReference>
<dbReference type="KEGG" id="ztr:MYCGRDRAFT_98001"/>
<organism evidence="2 3">
    <name type="scientific">Zymoseptoria tritici (strain CBS 115943 / IPO323)</name>
    <name type="common">Speckled leaf blotch fungus</name>
    <name type="synonym">Septoria tritici</name>
    <dbReference type="NCBI Taxonomy" id="336722"/>
    <lineage>
        <taxon>Eukaryota</taxon>
        <taxon>Fungi</taxon>
        <taxon>Dikarya</taxon>
        <taxon>Ascomycota</taxon>
        <taxon>Pezizomycotina</taxon>
        <taxon>Dothideomycetes</taxon>
        <taxon>Dothideomycetidae</taxon>
        <taxon>Mycosphaerellales</taxon>
        <taxon>Mycosphaerellaceae</taxon>
        <taxon>Zymoseptoria</taxon>
    </lineage>
</organism>
<evidence type="ECO:0000256" key="1">
    <source>
        <dbReference type="SAM" id="MobiDB-lite"/>
    </source>
</evidence>
<sequence length="253" mass="27529">MTESVEVGILIEWDRVVLRLRSGVVSWRIENAGFWTEAGDMAYSKARHRPEWEDGVLLVDALNGVVGPRSSGFVSASGMKISSQLDAHPSLSQQILLPSASSGPALETSEESCDDTGLPPCLTSAIASARSRNHPASAGFQITESGLIIFLDACEEKCARHVKEAWPGGQMQGPCSHILESAHGQSQPCVVDKNGNRKRQASKKRLAPRDVAAARTRVLEQFEIHPPSAPLSTANVRRKRKRLASDNEEREEV</sequence>
<keyword evidence="3" id="KW-1185">Reference proteome</keyword>
<reference evidence="2 3" key="1">
    <citation type="journal article" date="2011" name="PLoS Genet.">
        <title>Finished genome of the fungal wheat pathogen Mycosphaerella graminicola reveals dispensome structure, chromosome plasticity, and stealth pathogenesis.</title>
        <authorList>
            <person name="Goodwin S.B."/>
            <person name="Ben M'barek S."/>
            <person name="Dhillon B."/>
            <person name="Wittenberg A.H.J."/>
            <person name="Crane C.F."/>
            <person name="Hane J.K."/>
            <person name="Foster A.J."/>
            <person name="Van der Lee T.A.J."/>
            <person name="Grimwood J."/>
            <person name="Aerts A."/>
            <person name="Antoniw J."/>
            <person name="Bailey A."/>
            <person name="Bluhm B."/>
            <person name="Bowler J."/>
            <person name="Bristow J."/>
            <person name="van der Burgt A."/>
            <person name="Canto-Canche B."/>
            <person name="Churchill A.C.L."/>
            <person name="Conde-Ferraez L."/>
            <person name="Cools H.J."/>
            <person name="Coutinho P.M."/>
            <person name="Csukai M."/>
            <person name="Dehal P."/>
            <person name="De Wit P."/>
            <person name="Donzelli B."/>
            <person name="van de Geest H.C."/>
            <person name="van Ham R.C.H.J."/>
            <person name="Hammond-Kosack K.E."/>
            <person name="Henrissat B."/>
            <person name="Kilian A."/>
            <person name="Kobayashi A.K."/>
            <person name="Koopmann E."/>
            <person name="Kourmpetis Y."/>
            <person name="Kuzniar A."/>
            <person name="Lindquist E."/>
            <person name="Lombard V."/>
            <person name="Maliepaard C."/>
            <person name="Martins N."/>
            <person name="Mehrabi R."/>
            <person name="Nap J.P.H."/>
            <person name="Ponomarenko A."/>
            <person name="Rudd J.J."/>
            <person name="Salamov A."/>
            <person name="Schmutz J."/>
            <person name="Schouten H.J."/>
            <person name="Shapiro H."/>
            <person name="Stergiopoulos I."/>
            <person name="Torriani S.F.F."/>
            <person name="Tu H."/>
            <person name="de Vries R.P."/>
            <person name="Waalwijk C."/>
            <person name="Ware S.B."/>
            <person name="Wiebenga A."/>
            <person name="Zwiers L.-H."/>
            <person name="Oliver R.P."/>
            <person name="Grigoriev I.V."/>
            <person name="Kema G.H.J."/>
        </authorList>
    </citation>
    <scope>NUCLEOTIDE SEQUENCE [LARGE SCALE GENOMIC DNA]</scope>
    <source>
        <strain evidence="3">CBS 115943 / IPO323</strain>
    </source>
</reference>
<protein>
    <submittedName>
        <fullName evidence="2">Uncharacterized protein</fullName>
    </submittedName>
</protein>
<feature type="region of interest" description="Disordered" evidence="1">
    <location>
        <begin position="224"/>
        <end position="253"/>
    </location>
</feature>
<dbReference type="HOGENOM" id="CLU_1099233_0_0_1"/>
<accession>F9XS11</accession>
<dbReference type="InParanoid" id="F9XS11"/>
<dbReference type="AlphaFoldDB" id="F9XS11"/>
<dbReference type="GeneID" id="13399190"/>
<proteinExistence type="predicted"/>
<dbReference type="RefSeq" id="XP_003846985.1">
    <property type="nucleotide sequence ID" value="XM_003846937.1"/>
</dbReference>
<feature type="compositionally biased region" description="Basic and acidic residues" evidence="1">
    <location>
        <begin position="243"/>
        <end position="253"/>
    </location>
</feature>
<feature type="compositionally biased region" description="Basic residues" evidence="1">
    <location>
        <begin position="196"/>
        <end position="206"/>
    </location>
</feature>
<feature type="region of interest" description="Disordered" evidence="1">
    <location>
        <begin position="186"/>
        <end position="210"/>
    </location>
</feature>
<name>F9XS11_ZYMTI</name>
<evidence type="ECO:0000313" key="3">
    <source>
        <dbReference type="Proteomes" id="UP000008062"/>
    </source>
</evidence>
<dbReference type="EMBL" id="CM001215">
    <property type="protein sequence ID" value="EGP81961.1"/>
    <property type="molecule type" value="Genomic_DNA"/>
</dbReference>